<reference evidence="13" key="1">
    <citation type="submission" date="2025-08" db="UniProtKB">
        <authorList>
            <consortium name="RefSeq"/>
        </authorList>
    </citation>
    <scope>IDENTIFICATION</scope>
</reference>
<keyword evidence="3 7" id="KW-0378">Hydrolase</keyword>
<evidence type="ECO:0000259" key="11">
    <source>
        <dbReference type="PROSITE" id="PS51888"/>
    </source>
</evidence>
<dbReference type="RefSeq" id="XP_023953995.2">
    <property type="nucleotide sequence ID" value="XM_024098227.2"/>
</dbReference>
<evidence type="ECO:0000313" key="12">
    <source>
        <dbReference type="Proteomes" id="UP001652582"/>
    </source>
</evidence>
<evidence type="ECO:0000256" key="4">
    <source>
        <dbReference type="ARBA" id="ARBA00022825"/>
    </source>
</evidence>
<gene>
    <name evidence="13" type="primary">LOC112057706</name>
</gene>
<dbReference type="Pfam" id="PF00089">
    <property type="entry name" value="Trypsin"/>
    <property type="match status" value="1"/>
</dbReference>
<dbReference type="PANTHER" id="PTHR24252:SF7">
    <property type="entry name" value="HYALIN"/>
    <property type="match status" value="1"/>
</dbReference>
<evidence type="ECO:0000259" key="10">
    <source>
        <dbReference type="PROSITE" id="PS50240"/>
    </source>
</evidence>
<dbReference type="SMART" id="SM00020">
    <property type="entry name" value="Tryp_SPc"/>
    <property type="match status" value="1"/>
</dbReference>
<evidence type="ECO:0000256" key="2">
    <source>
        <dbReference type="ARBA" id="ARBA00022729"/>
    </source>
</evidence>
<dbReference type="PROSITE" id="PS51888">
    <property type="entry name" value="CLIP"/>
    <property type="match status" value="1"/>
</dbReference>
<dbReference type="OrthoDB" id="425190at2759"/>
<feature type="region of interest" description="Disordered" evidence="8">
    <location>
        <begin position="390"/>
        <end position="417"/>
    </location>
</feature>
<keyword evidence="4 7" id="KW-0720">Serine protease</keyword>
<protein>
    <submittedName>
        <fullName evidence="13">Uncharacterized protein LOC112057706 isoform X1</fullName>
    </submittedName>
</protein>
<keyword evidence="12" id="KW-1185">Reference proteome</keyword>
<dbReference type="Gene3D" id="2.40.10.10">
    <property type="entry name" value="Trypsin-like serine proteases"/>
    <property type="match status" value="3"/>
</dbReference>
<feature type="compositionally biased region" description="Polar residues" evidence="8">
    <location>
        <begin position="198"/>
        <end position="261"/>
    </location>
</feature>
<feature type="domain" description="Clip" evidence="11">
    <location>
        <begin position="327"/>
        <end position="380"/>
    </location>
</feature>
<dbReference type="AlphaFoldDB" id="A0A6J1P821"/>
<dbReference type="InterPro" id="IPR009003">
    <property type="entry name" value="Peptidase_S1_PA"/>
</dbReference>
<feature type="region of interest" description="Disordered" evidence="8">
    <location>
        <begin position="185"/>
        <end position="275"/>
    </location>
</feature>
<dbReference type="InterPro" id="IPR018114">
    <property type="entry name" value="TRYPSIN_HIS"/>
</dbReference>
<feature type="signal peptide" evidence="9">
    <location>
        <begin position="1"/>
        <end position="19"/>
    </location>
</feature>
<evidence type="ECO:0000256" key="1">
    <source>
        <dbReference type="ARBA" id="ARBA00022670"/>
    </source>
</evidence>
<dbReference type="InterPro" id="IPR043504">
    <property type="entry name" value="Peptidase_S1_PA_chymotrypsin"/>
</dbReference>
<name>A0A6J1P821_BICAN</name>
<dbReference type="InterPro" id="IPR038565">
    <property type="entry name" value="CLIP_sf"/>
</dbReference>
<keyword evidence="1 7" id="KW-0645">Protease</keyword>
<feature type="domain" description="Peptidase S1" evidence="10">
    <location>
        <begin position="444"/>
        <end position="695"/>
    </location>
</feature>
<dbReference type="KEGG" id="bany:112057706"/>
<keyword evidence="5" id="KW-1015">Disulfide bond</keyword>
<comment type="similarity">
    <text evidence="6">Belongs to the peptidase S1 family. CLIP subfamily.</text>
</comment>
<dbReference type="PROSITE" id="PS00135">
    <property type="entry name" value="TRYPSIN_SER"/>
    <property type="match status" value="1"/>
</dbReference>
<dbReference type="CDD" id="cd00190">
    <property type="entry name" value="Tryp_SPc"/>
    <property type="match status" value="1"/>
</dbReference>
<organism evidence="12 13">
    <name type="scientific">Bicyclus anynana</name>
    <name type="common">Squinting bush brown butterfly</name>
    <dbReference type="NCBI Taxonomy" id="110368"/>
    <lineage>
        <taxon>Eukaryota</taxon>
        <taxon>Metazoa</taxon>
        <taxon>Ecdysozoa</taxon>
        <taxon>Arthropoda</taxon>
        <taxon>Hexapoda</taxon>
        <taxon>Insecta</taxon>
        <taxon>Pterygota</taxon>
        <taxon>Neoptera</taxon>
        <taxon>Endopterygota</taxon>
        <taxon>Lepidoptera</taxon>
        <taxon>Glossata</taxon>
        <taxon>Ditrysia</taxon>
        <taxon>Papilionoidea</taxon>
        <taxon>Nymphalidae</taxon>
        <taxon>Satyrinae</taxon>
        <taxon>Satyrini</taxon>
        <taxon>Mycalesina</taxon>
        <taxon>Bicyclus</taxon>
    </lineage>
</organism>
<evidence type="ECO:0000256" key="5">
    <source>
        <dbReference type="ARBA" id="ARBA00023157"/>
    </source>
</evidence>
<dbReference type="GO" id="GO:0006508">
    <property type="term" value="P:proteolysis"/>
    <property type="evidence" value="ECO:0007669"/>
    <property type="project" value="UniProtKB-KW"/>
</dbReference>
<sequence length="697" mass="75500">MARVLIFLCVCLCYQLVDCQFGFFNARDQRRQSPFGFAANFIPNTANRFRDTLSGILHLQPQTPADNPEYVYPYQNQNRPNQYDQYYNQPSNVRFPNQGNRRPDGYYNNGQNQEFNQRPVENVDQQTGYGFENGANNNNQYAPNFNNEGNAPNFDNGFNSGQQNGPAFGQNTEAPNVGNEENGGIVSGQQDGPAFGQNDGSNPTIVSGQQDGPVFGQSTEAPNFGSEANNNGFVSGQQDGPAIGQNTGSNDNNGQFISGQQDGPAFGQNDGGNGLVIGQQNGPAFGQNTYTEAPTFASDNDVPDQSNTENRFNFGDNSAGTGVFQETCPTIDKGLGTCRNIKTCPPYVKLLEEARSNSAAVQVLRKAHCGFDGNTPKVCCPSQSVPVVTPPPTPALTPAPTPVPTPAPTPGTDTASGKSLTSDFVDAFPVPPVCGFSNGTFSRVVGGVNAKLGDFPWMALLGYKGKRSPTTSWLCGGSLITRHHALTAAHCIHNHEDDLYVVRVGELDLAREDEGATPLDVLIKSKIKHEGYNPKAFTNDIGLLVLEKDVEFTNLIRPICIPTDIKLRSTTFEDYNPFIAGWGDLEFRGPKATHLQVLQLPVVSNDFCRQAYTAYKAQVIDERVLCAGFKQGGKDSCQGDSGGPLMQPMFNPETLKFSFYQIGVVSFGKKCAEPGFPGVYSRVTSFVPWLEKNVLGL</sequence>
<dbReference type="PROSITE" id="PS50240">
    <property type="entry name" value="TRYPSIN_DOM"/>
    <property type="match status" value="1"/>
</dbReference>
<dbReference type="Gene3D" id="3.30.1640.30">
    <property type="match status" value="1"/>
</dbReference>
<dbReference type="SMART" id="SM00680">
    <property type="entry name" value="CLIP"/>
    <property type="match status" value="1"/>
</dbReference>
<dbReference type="SUPFAM" id="SSF50494">
    <property type="entry name" value="Trypsin-like serine proteases"/>
    <property type="match status" value="1"/>
</dbReference>
<keyword evidence="2 9" id="KW-0732">Signal</keyword>
<dbReference type="InterPro" id="IPR033116">
    <property type="entry name" value="TRYPSIN_SER"/>
</dbReference>
<proteinExistence type="inferred from homology"/>
<dbReference type="InterPro" id="IPR022700">
    <property type="entry name" value="CLIP"/>
</dbReference>
<evidence type="ECO:0000313" key="13">
    <source>
        <dbReference type="RefSeq" id="XP_023953995.2"/>
    </source>
</evidence>
<evidence type="ECO:0000256" key="9">
    <source>
        <dbReference type="SAM" id="SignalP"/>
    </source>
</evidence>
<feature type="compositionally biased region" description="Pro residues" evidence="8">
    <location>
        <begin position="390"/>
        <end position="409"/>
    </location>
</feature>
<dbReference type="PRINTS" id="PR00722">
    <property type="entry name" value="CHYMOTRYPSIN"/>
</dbReference>
<dbReference type="Pfam" id="PF12032">
    <property type="entry name" value="CLIP"/>
    <property type="match status" value="1"/>
</dbReference>
<dbReference type="PANTHER" id="PTHR24252">
    <property type="entry name" value="ACROSIN-RELATED"/>
    <property type="match status" value="1"/>
</dbReference>
<evidence type="ECO:0000256" key="8">
    <source>
        <dbReference type="SAM" id="MobiDB-lite"/>
    </source>
</evidence>
<evidence type="ECO:0000256" key="7">
    <source>
        <dbReference type="RuleBase" id="RU363034"/>
    </source>
</evidence>
<evidence type="ECO:0000256" key="3">
    <source>
        <dbReference type="ARBA" id="ARBA00022801"/>
    </source>
</evidence>
<evidence type="ECO:0000256" key="6">
    <source>
        <dbReference type="ARBA" id="ARBA00024195"/>
    </source>
</evidence>
<dbReference type="GeneID" id="112057706"/>
<feature type="chain" id="PRO_5045743232" evidence="9">
    <location>
        <begin position="20"/>
        <end position="697"/>
    </location>
</feature>
<dbReference type="InterPro" id="IPR001314">
    <property type="entry name" value="Peptidase_S1A"/>
</dbReference>
<accession>A0A6J1P821</accession>
<dbReference type="Proteomes" id="UP001652582">
    <property type="component" value="Chromosome 22"/>
</dbReference>
<dbReference type="GO" id="GO:0005576">
    <property type="term" value="C:extracellular region"/>
    <property type="evidence" value="ECO:0007669"/>
    <property type="project" value="UniProtKB-SubCell"/>
</dbReference>
<dbReference type="PROSITE" id="PS00134">
    <property type="entry name" value="TRYPSIN_HIS"/>
    <property type="match status" value="1"/>
</dbReference>
<dbReference type="InterPro" id="IPR001254">
    <property type="entry name" value="Trypsin_dom"/>
</dbReference>
<dbReference type="GO" id="GO:0004252">
    <property type="term" value="F:serine-type endopeptidase activity"/>
    <property type="evidence" value="ECO:0007669"/>
    <property type="project" value="InterPro"/>
</dbReference>